<sequence>MSPRDQSTADKAPVQGSSTRSMQIDSNGVVELQSEPEVGAPIKIIPVLNTPFFFRIWRVKNLPTRYTLGFYDPLQGRTVNKPPGCEIFVVIERPAGSLDFLNPHHGPVPVQTVIERKPLPSIQEIYGFPPNIPSSPQFYVIAEEQPLEVATPSGPSVRFCVFSTDFDVDVLA</sequence>
<evidence type="ECO:0000313" key="1">
    <source>
        <dbReference type="EMBL" id="TFK66580.1"/>
    </source>
</evidence>
<dbReference type="EMBL" id="ML208401">
    <property type="protein sequence ID" value="TFK66580.1"/>
    <property type="molecule type" value="Genomic_DNA"/>
</dbReference>
<dbReference type="Proteomes" id="UP000308600">
    <property type="component" value="Unassembled WGS sequence"/>
</dbReference>
<accession>A0ACD3ALE4</accession>
<gene>
    <name evidence="1" type="ORF">BDN72DRAFT_844197</name>
</gene>
<protein>
    <submittedName>
        <fullName evidence="1">Uncharacterized protein</fullName>
    </submittedName>
</protein>
<organism evidence="1 2">
    <name type="scientific">Pluteus cervinus</name>
    <dbReference type="NCBI Taxonomy" id="181527"/>
    <lineage>
        <taxon>Eukaryota</taxon>
        <taxon>Fungi</taxon>
        <taxon>Dikarya</taxon>
        <taxon>Basidiomycota</taxon>
        <taxon>Agaricomycotina</taxon>
        <taxon>Agaricomycetes</taxon>
        <taxon>Agaricomycetidae</taxon>
        <taxon>Agaricales</taxon>
        <taxon>Pluteineae</taxon>
        <taxon>Pluteaceae</taxon>
        <taxon>Pluteus</taxon>
    </lineage>
</organism>
<evidence type="ECO:0000313" key="2">
    <source>
        <dbReference type="Proteomes" id="UP000308600"/>
    </source>
</evidence>
<keyword evidence="2" id="KW-1185">Reference proteome</keyword>
<name>A0ACD3ALE4_9AGAR</name>
<proteinExistence type="predicted"/>
<reference evidence="1 2" key="1">
    <citation type="journal article" date="2019" name="Nat. Ecol. Evol.">
        <title>Megaphylogeny resolves global patterns of mushroom evolution.</title>
        <authorList>
            <person name="Varga T."/>
            <person name="Krizsan K."/>
            <person name="Foldi C."/>
            <person name="Dima B."/>
            <person name="Sanchez-Garcia M."/>
            <person name="Sanchez-Ramirez S."/>
            <person name="Szollosi G.J."/>
            <person name="Szarkandi J.G."/>
            <person name="Papp V."/>
            <person name="Albert L."/>
            <person name="Andreopoulos W."/>
            <person name="Angelini C."/>
            <person name="Antonin V."/>
            <person name="Barry K.W."/>
            <person name="Bougher N.L."/>
            <person name="Buchanan P."/>
            <person name="Buyck B."/>
            <person name="Bense V."/>
            <person name="Catcheside P."/>
            <person name="Chovatia M."/>
            <person name="Cooper J."/>
            <person name="Damon W."/>
            <person name="Desjardin D."/>
            <person name="Finy P."/>
            <person name="Geml J."/>
            <person name="Haridas S."/>
            <person name="Hughes K."/>
            <person name="Justo A."/>
            <person name="Karasinski D."/>
            <person name="Kautmanova I."/>
            <person name="Kiss B."/>
            <person name="Kocsube S."/>
            <person name="Kotiranta H."/>
            <person name="LaButti K.M."/>
            <person name="Lechner B.E."/>
            <person name="Liimatainen K."/>
            <person name="Lipzen A."/>
            <person name="Lukacs Z."/>
            <person name="Mihaltcheva S."/>
            <person name="Morgado L.N."/>
            <person name="Niskanen T."/>
            <person name="Noordeloos M.E."/>
            <person name="Ohm R.A."/>
            <person name="Ortiz-Santana B."/>
            <person name="Ovrebo C."/>
            <person name="Racz N."/>
            <person name="Riley R."/>
            <person name="Savchenko A."/>
            <person name="Shiryaev A."/>
            <person name="Soop K."/>
            <person name="Spirin V."/>
            <person name="Szebenyi C."/>
            <person name="Tomsovsky M."/>
            <person name="Tulloss R.E."/>
            <person name="Uehling J."/>
            <person name="Grigoriev I.V."/>
            <person name="Vagvolgyi C."/>
            <person name="Papp T."/>
            <person name="Martin F.M."/>
            <person name="Miettinen O."/>
            <person name="Hibbett D.S."/>
            <person name="Nagy L.G."/>
        </authorList>
    </citation>
    <scope>NUCLEOTIDE SEQUENCE [LARGE SCALE GENOMIC DNA]</scope>
    <source>
        <strain evidence="1 2">NL-1719</strain>
    </source>
</reference>